<dbReference type="InterPro" id="IPR039537">
    <property type="entry name" value="Retrotran_Ty1/copia-like"/>
</dbReference>
<dbReference type="InterPro" id="IPR057670">
    <property type="entry name" value="SH3_retrovirus"/>
</dbReference>
<proteinExistence type="predicted"/>
<dbReference type="Proteomes" id="UP001341281">
    <property type="component" value="Chromosome 10"/>
</dbReference>
<organism evidence="4 5">
    <name type="scientific">Paspalum notatum var. saurae</name>
    <dbReference type="NCBI Taxonomy" id="547442"/>
    <lineage>
        <taxon>Eukaryota</taxon>
        <taxon>Viridiplantae</taxon>
        <taxon>Streptophyta</taxon>
        <taxon>Embryophyta</taxon>
        <taxon>Tracheophyta</taxon>
        <taxon>Spermatophyta</taxon>
        <taxon>Magnoliopsida</taxon>
        <taxon>Liliopsida</taxon>
        <taxon>Poales</taxon>
        <taxon>Poaceae</taxon>
        <taxon>PACMAD clade</taxon>
        <taxon>Panicoideae</taxon>
        <taxon>Andropogonodae</taxon>
        <taxon>Paspaleae</taxon>
        <taxon>Paspalinae</taxon>
        <taxon>Paspalum</taxon>
    </lineage>
</organism>
<accession>A0AAQ3XGT7</accession>
<keyword evidence="5" id="KW-1185">Reference proteome</keyword>
<dbReference type="Pfam" id="PF07727">
    <property type="entry name" value="RVT_2"/>
    <property type="match status" value="1"/>
</dbReference>
<dbReference type="AlphaFoldDB" id="A0AAQ3XGT7"/>
<dbReference type="Gene3D" id="3.30.420.10">
    <property type="entry name" value="Ribonuclease H-like superfamily/Ribonuclease H"/>
    <property type="match status" value="1"/>
</dbReference>
<protein>
    <recommendedName>
        <fullName evidence="3">Integrase catalytic domain-containing protein</fullName>
    </recommendedName>
</protein>
<keyword evidence="1" id="KW-0479">Metal-binding</keyword>
<keyword evidence="2" id="KW-0378">Hydrolase</keyword>
<name>A0AAQ3XGT7_PASNO</name>
<dbReference type="InterPro" id="IPR036397">
    <property type="entry name" value="RNaseH_sf"/>
</dbReference>
<dbReference type="InterPro" id="IPR012337">
    <property type="entry name" value="RNaseH-like_sf"/>
</dbReference>
<gene>
    <name evidence="4" type="ORF">U9M48_043013</name>
</gene>
<dbReference type="GO" id="GO:0003676">
    <property type="term" value="F:nucleic acid binding"/>
    <property type="evidence" value="ECO:0007669"/>
    <property type="project" value="InterPro"/>
</dbReference>
<evidence type="ECO:0000256" key="2">
    <source>
        <dbReference type="ARBA" id="ARBA00022801"/>
    </source>
</evidence>
<dbReference type="PROSITE" id="PS50994">
    <property type="entry name" value="INTEGRASE"/>
    <property type="match status" value="1"/>
</dbReference>
<evidence type="ECO:0000256" key="1">
    <source>
        <dbReference type="ARBA" id="ARBA00022723"/>
    </source>
</evidence>
<dbReference type="Pfam" id="PF25597">
    <property type="entry name" value="SH3_retrovirus"/>
    <property type="match status" value="1"/>
</dbReference>
<dbReference type="PANTHER" id="PTHR42648">
    <property type="entry name" value="TRANSPOSASE, PUTATIVE-RELATED"/>
    <property type="match status" value="1"/>
</dbReference>
<feature type="domain" description="Integrase catalytic" evidence="3">
    <location>
        <begin position="29"/>
        <end position="160"/>
    </location>
</feature>
<dbReference type="GO" id="GO:0046872">
    <property type="term" value="F:metal ion binding"/>
    <property type="evidence" value="ECO:0007669"/>
    <property type="project" value="UniProtKB-KW"/>
</dbReference>
<dbReference type="GO" id="GO:0015074">
    <property type="term" value="P:DNA integration"/>
    <property type="evidence" value="ECO:0007669"/>
    <property type="project" value="InterPro"/>
</dbReference>
<evidence type="ECO:0000313" key="5">
    <source>
        <dbReference type="Proteomes" id="UP001341281"/>
    </source>
</evidence>
<evidence type="ECO:0000313" key="4">
    <source>
        <dbReference type="EMBL" id="WVZ97481.1"/>
    </source>
</evidence>
<dbReference type="InterPro" id="IPR013103">
    <property type="entry name" value="RVT_2"/>
</dbReference>
<sequence length="374" mass="42803">MMSRVGMVRRLPQIEHINESSVIAAAGKQKKSPFAKKAKYRASDRLELVHGDPCRPISLATHGRRKYFLLLVDDNTRFMWLHLLSCKDKAAEAIKHFQVKVKVEAETGNKLKVLRTDRGGELTSVEFRWYCTNEGMGRHLTMSYSPQQNGVVERRNQTIEGMAWGMPKAKVLAEFWKRQKPDVEFLLTFGCIGHVKNVKPHLGKLEGRSTPMVLLGYEEGSKAYRMYDPQAEPACKGRGVRRERKLELGGNRRRGGWAVRNLDGELYMASTEKPRSLEEAEDDARWWYAMEEMASIEDNKTWEFVDPPVGCKPIGLKWVYNVKKNERGDVVKHKARLVAKCLVQREGIDFEEVFAPVARMDLVRLLLALAATRD</sequence>
<dbReference type="EMBL" id="CP144754">
    <property type="protein sequence ID" value="WVZ97481.1"/>
    <property type="molecule type" value="Genomic_DNA"/>
</dbReference>
<dbReference type="SUPFAM" id="SSF53098">
    <property type="entry name" value="Ribonuclease H-like"/>
    <property type="match status" value="1"/>
</dbReference>
<reference evidence="4 5" key="1">
    <citation type="submission" date="2024-02" db="EMBL/GenBank/DDBJ databases">
        <title>High-quality chromosome-scale genome assembly of Pensacola bahiagrass (Paspalum notatum Flugge var. saurae).</title>
        <authorList>
            <person name="Vega J.M."/>
            <person name="Podio M."/>
            <person name="Orjuela J."/>
            <person name="Siena L.A."/>
            <person name="Pessino S.C."/>
            <person name="Combes M.C."/>
            <person name="Mariac C."/>
            <person name="Albertini E."/>
            <person name="Pupilli F."/>
            <person name="Ortiz J.P.A."/>
            <person name="Leblanc O."/>
        </authorList>
    </citation>
    <scope>NUCLEOTIDE SEQUENCE [LARGE SCALE GENOMIC DNA]</scope>
    <source>
        <strain evidence="4">R1</strain>
        <tissue evidence="4">Leaf</tissue>
    </source>
</reference>
<dbReference type="PANTHER" id="PTHR42648:SF25">
    <property type="entry name" value="RNA-DIRECTED DNA POLYMERASE"/>
    <property type="match status" value="1"/>
</dbReference>
<dbReference type="GO" id="GO:0016787">
    <property type="term" value="F:hydrolase activity"/>
    <property type="evidence" value="ECO:0007669"/>
    <property type="project" value="UniProtKB-KW"/>
</dbReference>
<dbReference type="InterPro" id="IPR001584">
    <property type="entry name" value="Integrase_cat-core"/>
</dbReference>
<evidence type="ECO:0000259" key="3">
    <source>
        <dbReference type="PROSITE" id="PS50994"/>
    </source>
</evidence>